<proteinExistence type="predicted"/>
<keyword evidence="2" id="KW-1185">Reference proteome</keyword>
<protein>
    <submittedName>
        <fullName evidence="1">Uncharacterized protein</fullName>
    </submittedName>
</protein>
<dbReference type="RefSeq" id="WP_073364675.1">
    <property type="nucleotide sequence ID" value="NZ_FQVQ01000015.1"/>
</dbReference>
<organism evidence="1 2">
    <name type="scientific">Flavobacterium fontis</name>
    <dbReference type="NCBI Taxonomy" id="1124188"/>
    <lineage>
        <taxon>Bacteria</taxon>
        <taxon>Pseudomonadati</taxon>
        <taxon>Bacteroidota</taxon>
        <taxon>Flavobacteriia</taxon>
        <taxon>Flavobacteriales</taxon>
        <taxon>Flavobacteriaceae</taxon>
        <taxon>Flavobacterium</taxon>
    </lineage>
</organism>
<sequence>MSSLHAIPKSCAENWLDLNPTEKARFCTLCHQNIFDDQHVTEEEAQAFIAQCKRNQTRETPQNFWSKIKRKLKKR</sequence>
<dbReference type="AlphaFoldDB" id="A0A1M5DJN4"/>
<name>A0A1M5DJN4_9FLAO</name>
<dbReference type="Proteomes" id="UP000184147">
    <property type="component" value="Unassembled WGS sequence"/>
</dbReference>
<accession>A0A1M5DJN4</accession>
<gene>
    <name evidence="1" type="ORF">SAMN05444377_11553</name>
</gene>
<reference evidence="1 2" key="1">
    <citation type="submission" date="2016-11" db="EMBL/GenBank/DDBJ databases">
        <authorList>
            <person name="Jaros S."/>
            <person name="Januszkiewicz K."/>
            <person name="Wedrychowicz H."/>
        </authorList>
    </citation>
    <scope>NUCLEOTIDE SEQUENCE [LARGE SCALE GENOMIC DNA]</scope>
    <source>
        <strain evidence="1 2">DSM 25660</strain>
    </source>
</reference>
<evidence type="ECO:0000313" key="2">
    <source>
        <dbReference type="Proteomes" id="UP000184147"/>
    </source>
</evidence>
<dbReference type="OrthoDB" id="1095452at2"/>
<dbReference type="STRING" id="1124188.SAMN05444377_11553"/>
<evidence type="ECO:0000313" key="1">
    <source>
        <dbReference type="EMBL" id="SHF67193.1"/>
    </source>
</evidence>
<dbReference type="EMBL" id="FQVQ01000015">
    <property type="protein sequence ID" value="SHF67193.1"/>
    <property type="molecule type" value="Genomic_DNA"/>
</dbReference>